<dbReference type="AlphaFoldDB" id="A0A6A6NM38"/>
<protein>
    <submittedName>
        <fullName evidence="2">Uncharacterized protein</fullName>
    </submittedName>
</protein>
<dbReference type="EMBL" id="MU001703">
    <property type="protein sequence ID" value="KAF2452802.1"/>
    <property type="molecule type" value="Genomic_DNA"/>
</dbReference>
<feature type="compositionally biased region" description="Basic and acidic residues" evidence="1">
    <location>
        <begin position="304"/>
        <end position="314"/>
    </location>
</feature>
<reference evidence="2" key="1">
    <citation type="journal article" date="2020" name="Stud. Mycol.">
        <title>101 Dothideomycetes genomes: a test case for predicting lifestyles and emergence of pathogens.</title>
        <authorList>
            <person name="Haridas S."/>
            <person name="Albert R."/>
            <person name="Binder M."/>
            <person name="Bloem J."/>
            <person name="Labutti K."/>
            <person name="Salamov A."/>
            <person name="Andreopoulos B."/>
            <person name="Baker S."/>
            <person name="Barry K."/>
            <person name="Bills G."/>
            <person name="Bluhm B."/>
            <person name="Cannon C."/>
            <person name="Castanera R."/>
            <person name="Culley D."/>
            <person name="Daum C."/>
            <person name="Ezra D."/>
            <person name="Gonzalez J."/>
            <person name="Henrissat B."/>
            <person name="Kuo A."/>
            <person name="Liang C."/>
            <person name="Lipzen A."/>
            <person name="Lutzoni F."/>
            <person name="Magnuson J."/>
            <person name="Mondo S."/>
            <person name="Nolan M."/>
            <person name="Ohm R."/>
            <person name="Pangilinan J."/>
            <person name="Park H.-J."/>
            <person name="Ramirez L."/>
            <person name="Alfaro M."/>
            <person name="Sun H."/>
            <person name="Tritt A."/>
            <person name="Yoshinaga Y."/>
            <person name="Zwiers L.-H."/>
            <person name="Turgeon B."/>
            <person name="Goodwin S."/>
            <person name="Spatafora J."/>
            <person name="Crous P."/>
            <person name="Grigoriev I."/>
        </authorList>
    </citation>
    <scope>NUCLEOTIDE SEQUENCE</scope>
    <source>
        <strain evidence="2">ATCC 16933</strain>
    </source>
</reference>
<dbReference type="Proteomes" id="UP000799766">
    <property type="component" value="Unassembled WGS sequence"/>
</dbReference>
<evidence type="ECO:0000313" key="2">
    <source>
        <dbReference type="EMBL" id="KAF2452802.1"/>
    </source>
</evidence>
<feature type="compositionally biased region" description="Polar residues" evidence="1">
    <location>
        <begin position="105"/>
        <end position="120"/>
    </location>
</feature>
<name>A0A6A6NM38_9PEZI</name>
<sequence>MVEDSGCAHCMYPTPSDARTGGPDSNSYAWKSVCTGYADGVTCGNGGASQNLSAGTMYMQCIFEPTLPLLWSPFASIMTTIIPRPQSKKKKREYARRGHMVAHQSAPTGNLKRPTQTQPKPDTLRLVTTISPTTSSSVLSRSLNFLQATPLHATHLRLFSALPPPAQGRPPRESIPKRTRGGDVPHRGRGVRKISGYNQLSRGLVSLQAVRSPRVVEQVHRYFAHNSVSHLKKTASLGLIRKPTCTYAYVHGGRTCSPTRQGWQRRSRPAGKAGIRTYGPRRLESKGPGGRSRASDLNSARGCRGREPETKRRQ</sequence>
<proteinExistence type="predicted"/>
<keyword evidence="3" id="KW-1185">Reference proteome</keyword>
<gene>
    <name evidence="2" type="ORF">BDY21DRAFT_151898</name>
</gene>
<feature type="region of interest" description="Disordered" evidence="1">
    <location>
        <begin position="256"/>
        <end position="314"/>
    </location>
</feature>
<evidence type="ECO:0000313" key="3">
    <source>
        <dbReference type="Proteomes" id="UP000799766"/>
    </source>
</evidence>
<evidence type="ECO:0000256" key="1">
    <source>
        <dbReference type="SAM" id="MobiDB-lite"/>
    </source>
</evidence>
<feature type="compositionally biased region" description="Basic and acidic residues" evidence="1">
    <location>
        <begin position="170"/>
        <end position="186"/>
    </location>
</feature>
<feature type="compositionally biased region" description="Basic residues" evidence="1">
    <location>
        <begin position="86"/>
        <end position="100"/>
    </location>
</feature>
<accession>A0A6A6NM38</accession>
<feature type="region of interest" description="Disordered" evidence="1">
    <location>
        <begin position="160"/>
        <end position="191"/>
    </location>
</feature>
<feature type="region of interest" description="Disordered" evidence="1">
    <location>
        <begin position="86"/>
        <end position="121"/>
    </location>
</feature>
<organism evidence="2 3">
    <name type="scientific">Lineolata rhizophorae</name>
    <dbReference type="NCBI Taxonomy" id="578093"/>
    <lineage>
        <taxon>Eukaryota</taxon>
        <taxon>Fungi</taxon>
        <taxon>Dikarya</taxon>
        <taxon>Ascomycota</taxon>
        <taxon>Pezizomycotina</taxon>
        <taxon>Dothideomycetes</taxon>
        <taxon>Dothideomycetes incertae sedis</taxon>
        <taxon>Lineolatales</taxon>
        <taxon>Lineolataceae</taxon>
        <taxon>Lineolata</taxon>
    </lineage>
</organism>